<dbReference type="InterPro" id="IPR050177">
    <property type="entry name" value="Lipid_A_modif_metabolic_enz"/>
</dbReference>
<accession>A0A167JES2</accession>
<dbReference type="InterPro" id="IPR036291">
    <property type="entry name" value="NAD(P)-bd_dom_sf"/>
</dbReference>
<gene>
    <name evidence="3" type="ORF">CALVIDRAFT_600724</name>
</gene>
<evidence type="ECO:0000313" key="3">
    <source>
        <dbReference type="EMBL" id="KZO93516.1"/>
    </source>
</evidence>
<dbReference type="PANTHER" id="PTHR43245:SF55">
    <property type="entry name" value="NAD(P)-BINDING DOMAIN-CONTAINING PROTEIN"/>
    <property type="match status" value="1"/>
</dbReference>
<dbReference type="AlphaFoldDB" id="A0A167JES2"/>
<feature type="domain" description="NAD-dependent epimerase/dehydratase" evidence="2">
    <location>
        <begin position="25"/>
        <end position="210"/>
    </location>
</feature>
<feature type="region of interest" description="Disordered" evidence="1">
    <location>
        <begin position="1"/>
        <end position="26"/>
    </location>
</feature>
<dbReference type="PANTHER" id="PTHR43245">
    <property type="entry name" value="BIFUNCTIONAL POLYMYXIN RESISTANCE PROTEIN ARNA"/>
    <property type="match status" value="1"/>
</dbReference>
<dbReference type="InterPro" id="IPR001509">
    <property type="entry name" value="Epimerase_deHydtase"/>
</dbReference>
<dbReference type="Pfam" id="PF01370">
    <property type="entry name" value="Epimerase"/>
    <property type="match status" value="1"/>
</dbReference>
<reference evidence="3 4" key="1">
    <citation type="journal article" date="2016" name="Mol. Biol. Evol.">
        <title>Comparative Genomics of Early-Diverging Mushroom-Forming Fungi Provides Insights into the Origins of Lignocellulose Decay Capabilities.</title>
        <authorList>
            <person name="Nagy L.G."/>
            <person name="Riley R."/>
            <person name="Tritt A."/>
            <person name="Adam C."/>
            <person name="Daum C."/>
            <person name="Floudas D."/>
            <person name="Sun H."/>
            <person name="Yadav J.S."/>
            <person name="Pangilinan J."/>
            <person name="Larsson K.H."/>
            <person name="Matsuura K."/>
            <person name="Barry K."/>
            <person name="Labutti K."/>
            <person name="Kuo R."/>
            <person name="Ohm R.A."/>
            <person name="Bhattacharya S.S."/>
            <person name="Shirouzu T."/>
            <person name="Yoshinaga Y."/>
            <person name="Martin F.M."/>
            <person name="Grigoriev I.V."/>
            <person name="Hibbett D.S."/>
        </authorList>
    </citation>
    <scope>NUCLEOTIDE SEQUENCE [LARGE SCALE GENOMIC DNA]</scope>
    <source>
        <strain evidence="3 4">TUFC12733</strain>
    </source>
</reference>
<dbReference type="Gene3D" id="3.40.50.720">
    <property type="entry name" value="NAD(P)-binding Rossmann-like Domain"/>
    <property type="match status" value="1"/>
</dbReference>
<name>A0A167JES2_CALVF</name>
<sequence>MVASFTSHHALGEPQTPSGQRKPRVAITGGLGKLGQPTVHELYANGWEVVVVDRVSPRLPVQGVRYVLVETTDFGQVAEALREVDSQYKGLDAVVHLAALPVIGQTASSHQFRNNALSTYHVLEACRQIGIKQLVLASSETLLGLPLDPHPPDSLPFTESSPRRPESAYTLSKLVGEVIAEQYVRWDPQLSVTSLRFSLICTPEEYADFPTWQHDPKTYPEGNCWSHVDARDGAQAIRLALATNLPGHNVFLITSSETCMRTPSAELVRAVYPDVPYEPIPGRGENQTLLSIEKARKVLGYEPKWGWRDEVARLQKEGIIE</sequence>
<dbReference type="STRING" id="1330018.A0A167JES2"/>
<keyword evidence="4" id="KW-1185">Reference proteome</keyword>
<organism evidence="3 4">
    <name type="scientific">Calocera viscosa (strain TUFC12733)</name>
    <dbReference type="NCBI Taxonomy" id="1330018"/>
    <lineage>
        <taxon>Eukaryota</taxon>
        <taxon>Fungi</taxon>
        <taxon>Dikarya</taxon>
        <taxon>Basidiomycota</taxon>
        <taxon>Agaricomycotina</taxon>
        <taxon>Dacrymycetes</taxon>
        <taxon>Dacrymycetales</taxon>
        <taxon>Dacrymycetaceae</taxon>
        <taxon>Calocera</taxon>
    </lineage>
</organism>
<protein>
    <submittedName>
        <fullName evidence="3">NAD(P)-binding protein</fullName>
    </submittedName>
</protein>
<dbReference type="OrthoDB" id="202470at2759"/>
<proteinExistence type="predicted"/>
<dbReference type="SUPFAM" id="SSF51735">
    <property type="entry name" value="NAD(P)-binding Rossmann-fold domains"/>
    <property type="match status" value="1"/>
</dbReference>
<dbReference type="EMBL" id="KV417301">
    <property type="protein sequence ID" value="KZO93516.1"/>
    <property type="molecule type" value="Genomic_DNA"/>
</dbReference>
<evidence type="ECO:0000259" key="2">
    <source>
        <dbReference type="Pfam" id="PF01370"/>
    </source>
</evidence>
<dbReference type="Proteomes" id="UP000076738">
    <property type="component" value="Unassembled WGS sequence"/>
</dbReference>
<evidence type="ECO:0000313" key="4">
    <source>
        <dbReference type="Proteomes" id="UP000076738"/>
    </source>
</evidence>
<evidence type="ECO:0000256" key="1">
    <source>
        <dbReference type="SAM" id="MobiDB-lite"/>
    </source>
</evidence>